<reference evidence="12 13" key="1">
    <citation type="journal article" date="2024" name="Nat. Commun.">
        <title>Phylogenomics reveals the evolutionary origins of lichenization in chlorophyte algae.</title>
        <authorList>
            <person name="Puginier C."/>
            <person name="Libourel C."/>
            <person name="Otte J."/>
            <person name="Skaloud P."/>
            <person name="Haon M."/>
            <person name="Grisel S."/>
            <person name="Petersen M."/>
            <person name="Berrin J.G."/>
            <person name="Delaux P.M."/>
            <person name="Dal Grande F."/>
            <person name="Keller J."/>
        </authorList>
    </citation>
    <scope>NUCLEOTIDE SEQUENCE [LARGE SCALE GENOMIC DNA]</scope>
    <source>
        <strain evidence="12 13">SAG 2145</strain>
    </source>
</reference>
<feature type="compositionally biased region" description="Low complexity" evidence="9">
    <location>
        <begin position="406"/>
        <end position="417"/>
    </location>
</feature>
<evidence type="ECO:0000256" key="10">
    <source>
        <dbReference type="SAM" id="SignalP"/>
    </source>
</evidence>
<evidence type="ECO:0000256" key="4">
    <source>
        <dbReference type="ARBA" id="ARBA00022777"/>
    </source>
</evidence>
<dbReference type="CDD" id="cd13999">
    <property type="entry name" value="STKc_MAP3K-like"/>
    <property type="match status" value="1"/>
</dbReference>
<accession>A0AAW1QBE2</accession>
<keyword evidence="10" id="KW-0732">Signal</keyword>
<dbReference type="EMBL" id="JALJOS010000058">
    <property type="protein sequence ID" value="KAK9818653.1"/>
    <property type="molecule type" value="Genomic_DNA"/>
</dbReference>
<evidence type="ECO:0000256" key="3">
    <source>
        <dbReference type="ARBA" id="ARBA00022741"/>
    </source>
</evidence>
<feature type="region of interest" description="Disordered" evidence="9">
    <location>
        <begin position="484"/>
        <end position="503"/>
    </location>
</feature>
<evidence type="ECO:0000313" key="13">
    <source>
        <dbReference type="Proteomes" id="UP001438707"/>
    </source>
</evidence>
<proteinExistence type="predicted"/>
<feature type="compositionally biased region" description="Low complexity" evidence="9">
    <location>
        <begin position="383"/>
        <end position="399"/>
    </location>
</feature>
<feature type="compositionally biased region" description="Polar residues" evidence="9">
    <location>
        <begin position="304"/>
        <end position="317"/>
    </location>
</feature>
<keyword evidence="13" id="KW-1185">Reference proteome</keyword>
<dbReference type="InterPro" id="IPR011009">
    <property type="entry name" value="Kinase-like_dom_sf"/>
</dbReference>
<dbReference type="Pfam" id="PF07714">
    <property type="entry name" value="PK_Tyr_Ser-Thr"/>
    <property type="match status" value="1"/>
</dbReference>
<keyword evidence="5 8" id="KW-0067">ATP-binding</keyword>
<protein>
    <recommendedName>
        <fullName evidence="11">Protein kinase domain-containing protein</fullName>
    </recommendedName>
</protein>
<feature type="signal peptide" evidence="10">
    <location>
        <begin position="1"/>
        <end position="27"/>
    </location>
</feature>
<dbReference type="AlphaFoldDB" id="A0AAW1QBE2"/>
<dbReference type="SUPFAM" id="SSF56112">
    <property type="entry name" value="Protein kinase-like (PK-like)"/>
    <property type="match status" value="1"/>
</dbReference>
<feature type="chain" id="PRO_5043777429" description="Protein kinase domain-containing protein" evidence="10">
    <location>
        <begin position="28"/>
        <end position="1114"/>
    </location>
</feature>
<dbReference type="GO" id="GO:0004674">
    <property type="term" value="F:protein serine/threonine kinase activity"/>
    <property type="evidence" value="ECO:0007669"/>
    <property type="project" value="UniProtKB-KW"/>
</dbReference>
<comment type="catalytic activity">
    <reaction evidence="7">
        <text>L-seryl-[protein] + ATP = O-phospho-L-seryl-[protein] + ADP + H(+)</text>
        <dbReference type="Rhea" id="RHEA:17989"/>
        <dbReference type="Rhea" id="RHEA-COMP:9863"/>
        <dbReference type="Rhea" id="RHEA-COMP:11604"/>
        <dbReference type="ChEBI" id="CHEBI:15378"/>
        <dbReference type="ChEBI" id="CHEBI:29999"/>
        <dbReference type="ChEBI" id="CHEBI:30616"/>
        <dbReference type="ChEBI" id="CHEBI:83421"/>
        <dbReference type="ChEBI" id="CHEBI:456216"/>
        <dbReference type="EC" id="2.7.11.1"/>
    </reaction>
</comment>
<evidence type="ECO:0000313" key="12">
    <source>
        <dbReference type="EMBL" id="KAK9818653.1"/>
    </source>
</evidence>
<evidence type="ECO:0000259" key="11">
    <source>
        <dbReference type="PROSITE" id="PS50011"/>
    </source>
</evidence>
<evidence type="ECO:0000256" key="7">
    <source>
        <dbReference type="ARBA" id="ARBA00048679"/>
    </source>
</evidence>
<dbReference type="PROSITE" id="PS00108">
    <property type="entry name" value="PROTEIN_KINASE_ST"/>
    <property type="match status" value="1"/>
</dbReference>
<sequence>MRHGRKGFAPPLHVLLYLLGLYFPIDAQPSSQSTIASATYRQCSVQLAYQVLDLQPESFAANFTISNNQQDILSAWQLQWVFPGSIQPTANQAVYGAMLSSLQTANGRQLTATKLPQATVIGGDGANTTLQISAQLDQQLSSASNTSPDDSGIASVAISNVSINGVSCSSPAPHTGIAPSSAVGSLVFPSSPAAGQESSCTFQLSQAQQLWEQNLTYTLPSACSLQLCCGARIADTPSGAVDAYGFPASQSADRVANASSSAAMAPSSSQSLATAAGSSAQPPVVSAPSLSMPASPAAPKPDLTIQSSGPVSAPSQMPSQIVPAPPPVPRTVFPVPIGQQQEAPVNSSSPDLETAAGVPSAKPAPSPATAMLATLPTSMIGGSNSDPVADASAPARAPAVSPPSAIPSGSSTADAASGAATAPAELAMAPASVPSTIAKPGDSVIGALAAFALTAILALALHRCCKEQQKPADKEAGPAEVQLTAGANEGGPQPDTAPECADQPALGPLGAASAFIGCAACLHAAYHSSRHGHAHPPTQAGPLQPAFQDHSPLENHHLSTNPLQPQGRPFHPNISCPHGGAQQHGHCTGLTTGHGYDGLDRQAKVGCAGLEDVLPELSSPAGGSGVIPTRPFAQALSPMMGVSRRGFSRSQTWSASHWAEPSPRTARRLVTPFANPALQHDVHRLPVGLTPSNAAMYGLAEGSPTHQERMSTLMRSRSSTVFQDFAGSPSQQLYELMAPSFSRSFSAGRRHHRRITLEHLLEHQSKPADDTTRQGNANHDLQVITPVGQQQQASLDIDAVREIELDERLGSGAFGTVFKGRWKGGEVAVKIMQSAGLGEEAQLDAFRREVQVLSALRHPHIVRLLGACLVLPHLCIVEELAMGGSLYDKLHGPPGNRINCPLPYHQVLQVAVEVGGAMAYLHPQVVHRDLKSQNVVFGQTKAKVCDFGIAKFKERTFISTKNAQAGTPAYMAPEMFEGHSLSEKIDVYSFGILLWECFTGEVPWSDLDSPMQVIYEVGVQKQRPPIPNSCPAELASLIGTCWDQDPAMRPAFSTILLLLKGMIAALGRHQVDGATPSGCMALDDSTSAEAMAMKKDSDAAALAAMAPPDESLQS</sequence>
<feature type="domain" description="Protein kinase" evidence="11">
    <location>
        <begin position="803"/>
        <end position="1063"/>
    </location>
</feature>
<keyword evidence="3 8" id="KW-0547">Nucleotide-binding</keyword>
<evidence type="ECO:0000256" key="2">
    <source>
        <dbReference type="ARBA" id="ARBA00022679"/>
    </source>
</evidence>
<dbReference type="InterPro" id="IPR000719">
    <property type="entry name" value="Prot_kinase_dom"/>
</dbReference>
<dbReference type="PANTHER" id="PTHR44329">
    <property type="entry name" value="SERINE/THREONINE-PROTEIN KINASE TNNI3K-RELATED"/>
    <property type="match status" value="1"/>
</dbReference>
<dbReference type="InterPro" id="IPR008271">
    <property type="entry name" value="Ser/Thr_kinase_AS"/>
</dbReference>
<dbReference type="PROSITE" id="PS00107">
    <property type="entry name" value="PROTEIN_KINASE_ATP"/>
    <property type="match status" value="1"/>
</dbReference>
<evidence type="ECO:0000256" key="1">
    <source>
        <dbReference type="ARBA" id="ARBA00022527"/>
    </source>
</evidence>
<dbReference type="Proteomes" id="UP001438707">
    <property type="component" value="Unassembled WGS sequence"/>
</dbReference>
<dbReference type="InterPro" id="IPR051681">
    <property type="entry name" value="Ser/Thr_Kinases-Pseudokinases"/>
</dbReference>
<dbReference type="Gene3D" id="1.10.510.10">
    <property type="entry name" value="Transferase(Phosphotransferase) domain 1"/>
    <property type="match status" value="1"/>
</dbReference>
<dbReference type="InterPro" id="IPR001245">
    <property type="entry name" value="Ser-Thr/Tyr_kinase_cat_dom"/>
</dbReference>
<feature type="region of interest" description="Disordered" evidence="9">
    <location>
        <begin position="381"/>
        <end position="417"/>
    </location>
</feature>
<dbReference type="GO" id="GO:0005524">
    <property type="term" value="F:ATP binding"/>
    <property type="evidence" value="ECO:0007669"/>
    <property type="project" value="UniProtKB-UniRule"/>
</dbReference>
<feature type="compositionally biased region" description="Low complexity" evidence="9">
    <location>
        <begin position="273"/>
        <end position="301"/>
    </location>
</feature>
<feature type="compositionally biased region" description="Low complexity" evidence="9">
    <location>
        <begin position="355"/>
        <end position="368"/>
    </location>
</feature>
<organism evidence="12 13">
    <name type="scientific">Apatococcus lobatus</name>
    <dbReference type="NCBI Taxonomy" id="904363"/>
    <lineage>
        <taxon>Eukaryota</taxon>
        <taxon>Viridiplantae</taxon>
        <taxon>Chlorophyta</taxon>
        <taxon>core chlorophytes</taxon>
        <taxon>Trebouxiophyceae</taxon>
        <taxon>Chlorellales</taxon>
        <taxon>Chlorellaceae</taxon>
        <taxon>Apatococcus</taxon>
    </lineage>
</organism>
<evidence type="ECO:0000256" key="6">
    <source>
        <dbReference type="ARBA" id="ARBA00047899"/>
    </source>
</evidence>
<evidence type="ECO:0000256" key="8">
    <source>
        <dbReference type="PROSITE-ProRule" id="PRU10141"/>
    </source>
</evidence>
<dbReference type="FunFam" id="3.30.200.20:FF:000034">
    <property type="entry name" value="Kinase suppressor of Ras 1"/>
    <property type="match status" value="1"/>
</dbReference>
<gene>
    <name evidence="12" type="ORF">WJX74_009317</name>
</gene>
<dbReference type="PROSITE" id="PS50011">
    <property type="entry name" value="PROTEIN_KINASE_DOM"/>
    <property type="match status" value="1"/>
</dbReference>
<dbReference type="SMART" id="SM00220">
    <property type="entry name" value="S_TKc"/>
    <property type="match status" value="1"/>
</dbReference>
<keyword evidence="1" id="KW-0723">Serine/threonine-protein kinase</keyword>
<name>A0AAW1QBE2_9CHLO</name>
<keyword evidence="4" id="KW-0418">Kinase</keyword>
<feature type="region of interest" description="Disordered" evidence="9">
    <location>
        <begin position="529"/>
        <end position="584"/>
    </location>
</feature>
<comment type="catalytic activity">
    <reaction evidence="6">
        <text>L-threonyl-[protein] + ATP = O-phospho-L-threonyl-[protein] + ADP + H(+)</text>
        <dbReference type="Rhea" id="RHEA:46608"/>
        <dbReference type="Rhea" id="RHEA-COMP:11060"/>
        <dbReference type="Rhea" id="RHEA-COMP:11605"/>
        <dbReference type="ChEBI" id="CHEBI:15378"/>
        <dbReference type="ChEBI" id="CHEBI:30013"/>
        <dbReference type="ChEBI" id="CHEBI:30616"/>
        <dbReference type="ChEBI" id="CHEBI:61977"/>
        <dbReference type="ChEBI" id="CHEBI:456216"/>
        <dbReference type="EC" id="2.7.11.1"/>
    </reaction>
</comment>
<evidence type="ECO:0000256" key="9">
    <source>
        <dbReference type="SAM" id="MobiDB-lite"/>
    </source>
</evidence>
<feature type="binding site" evidence="8">
    <location>
        <position position="830"/>
    </location>
    <ligand>
        <name>ATP</name>
        <dbReference type="ChEBI" id="CHEBI:30616"/>
    </ligand>
</feature>
<feature type="compositionally biased region" description="Polar residues" evidence="9">
    <location>
        <begin position="338"/>
        <end position="351"/>
    </location>
</feature>
<dbReference type="InterPro" id="IPR017441">
    <property type="entry name" value="Protein_kinase_ATP_BS"/>
</dbReference>
<keyword evidence="2" id="KW-0808">Transferase</keyword>
<dbReference type="Gene3D" id="3.30.200.20">
    <property type="entry name" value="Phosphorylase Kinase, domain 1"/>
    <property type="match status" value="1"/>
</dbReference>
<comment type="caution">
    <text evidence="12">The sequence shown here is derived from an EMBL/GenBank/DDBJ whole genome shotgun (WGS) entry which is preliminary data.</text>
</comment>
<evidence type="ECO:0000256" key="5">
    <source>
        <dbReference type="ARBA" id="ARBA00022840"/>
    </source>
</evidence>
<feature type="region of interest" description="Disordered" evidence="9">
    <location>
        <begin position="273"/>
        <end position="368"/>
    </location>
</feature>